<dbReference type="Gene3D" id="3.40.50.12710">
    <property type="match status" value="1"/>
</dbReference>
<comment type="caution">
    <text evidence="3">The sequence shown here is derived from an EMBL/GenBank/DDBJ whole genome shotgun (WGS) entry which is preliminary data.</text>
</comment>
<evidence type="ECO:0008006" key="5">
    <source>
        <dbReference type="Google" id="ProtNLM"/>
    </source>
</evidence>
<keyword evidence="1" id="KW-0489">Methyltransferase</keyword>
<dbReference type="Proteomes" id="UP000076964">
    <property type="component" value="Unassembled WGS sequence"/>
</dbReference>
<dbReference type="InterPro" id="IPR029063">
    <property type="entry name" value="SAM-dependent_MTases_sf"/>
</dbReference>
<dbReference type="AlphaFoldDB" id="A0A177E816"/>
<evidence type="ECO:0000313" key="3">
    <source>
        <dbReference type="EMBL" id="OAG28097.1"/>
    </source>
</evidence>
<dbReference type="STRING" id="1795632.TH606_03425"/>
<reference evidence="3 4" key="1">
    <citation type="submission" date="2016-02" db="EMBL/GenBank/DDBJ databases">
        <title>Draft genome sequence of Thermodesulfatator sp. S606.</title>
        <authorList>
            <person name="Lai Q."/>
            <person name="Cao J."/>
            <person name="Dupont S."/>
            <person name="Shao Z."/>
            <person name="Jebbar M."/>
            <person name="Alain K."/>
        </authorList>
    </citation>
    <scope>NUCLEOTIDE SEQUENCE [LARGE SCALE GENOMIC DNA]</scope>
    <source>
        <strain evidence="3 4">S606</strain>
    </source>
</reference>
<dbReference type="InterPro" id="IPR038375">
    <property type="entry name" value="NDUFAF7_sf"/>
</dbReference>
<dbReference type="GO" id="GO:0032259">
    <property type="term" value="P:methylation"/>
    <property type="evidence" value="ECO:0007669"/>
    <property type="project" value="UniProtKB-KW"/>
</dbReference>
<dbReference type="Pfam" id="PF02636">
    <property type="entry name" value="Methyltransf_28"/>
    <property type="match status" value="1"/>
</dbReference>
<dbReference type="GO" id="GO:0035243">
    <property type="term" value="F:protein-arginine omega-N symmetric methyltransferase activity"/>
    <property type="evidence" value="ECO:0007669"/>
    <property type="project" value="TreeGrafter"/>
</dbReference>
<organism evidence="3 4">
    <name type="scientific">Thermodesulfatator autotrophicus</name>
    <dbReference type="NCBI Taxonomy" id="1795632"/>
    <lineage>
        <taxon>Bacteria</taxon>
        <taxon>Pseudomonadati</taxon>
        <taxon>Thermodesulfobacteriota</taxon>
        <taxon>Thermodesulfobacteria</taxon>
        <taxon>Thermodesulfobacteriales</taxon>
        <taxon>Thermodesulfatatoraceae</taxon>
        <taxon>Thermodesulfatator</taxon>
    </lineage>
</organism>
<dbReference type="PANTHER" id="PTHR12049:SF7">
    <property type="entry name" value="PROTEIN ARGININE METHYLTRANSFERASE NDUFAF7, MITOCHONDRIAL"/>
    <property type="match status" value="1"/>
</dbReference>
<evidence type="ECO:0000313" key="4">
    <source>
        <dbReference type="Proteomes" id="UP000076964"/>
    </source>
</evidence>
<keyword evidence="4" id="KW-1185">Reference proteome</keyword>
<sequence>MKVSVSRDFAEILAEESPMTFAHYMELALYHPDYGYYARAPKIGKKGDYITAPSIHPVFGATVARQILEVWELMGRPEEFVICEAGAGEGYLALDILDYLEKKGVSFPYYILEPFSANRLRQEEILEKYFDQVSWFPSWKEVPSFKGVFISNELFDSFPVHLVQKVEGELREVYVSFKDGVKELLAELSRPEILERVHLFVSSWKEGYRTEVCLAYEAFLKGLSQKLIQGAVITFDYGYGRKDYYHEERTSGTLLCFQEHRIFENPYLFPGKCDLTAHVDFTALKEIGEKLGFYTYGFTSQASFLVALGVEKLLAEIGRTDTRDIEALKMLLLPQGLGMSHWVLIQGRGLPLETKFSGFKLSNRLKVL</sequence>
<evidence type="ECO:0000256" key="2">
    <source>
        <dbReference type="ARBA" id="ARBA00022679"/>
    </source>
</evidence>
<proteinExistence type="predicted"/>
<name>A0A177E816_9BACT</name>
<evidence type="ECO:0000256" key="1">
    <source>
        <dbReference type="ARBA" id="ARBA00022603"/>
    </source>
</evidence>
<protein>
    <recommendedName>
        <fullName evidence="5">SAM-dependent methyltransferase</fullName>
    </recommendedName>
</protein>
<gene>
    <name evidence="3" type="ORF">TH606_03425</name>
</gene>
<dbReference type="EMBL" id="LSFI01000012">
    <property type="protein sequence ID" value="OAG28097.1"/>
    <property type="molecule type" value="Genomic_DNA"/>
</dbReference>
<dbReference type="PANTHER" id="PTHR12049">
    <property type="entry name" value="PROTEIN ARGININE METHYLTRANSFERASE NDUFAF7, MITOCHONDRIAL"/>
    <property type="match status" value="1"/>
</dbReference>
<keyword evidence="2" id="KW-0808">Transferase</keyword>
<dbReference type="RefSeq" id="WP_068541300.1">
    <property type="nucleotide sequence ID" value="NZ_LSFI01000012.1"/>
</dbReference>
<dbReference type="InterPro" id="IPR003788">
    <property type="entry name" value="NDUFAF7"/>
</dbReference>
<dbReference type="SUPFAM" id="SSF53335">
    <property type="entry name" value="S-adenosyl-L-methionine-dependent methyltransferases"/>
    <property type="match status" value="1"/>
</dbReference>
<dbReference type="OrthoDB" id="9794208at2"/>
<accession>A0A177E816</accession>